<evidence type="ECO:0000256" key="3">
    <source>
        <dbReference type="ARBA" id="ARBA00022630"/>
    </source>
</evidence>
<dbReference type="RefSeq" id="WP_183968532.1">
    <property type="nucleotide sequence ID" value="NZ_BAABEW010000012.1"/>
</dbReference>
<feature type="domain" description="Acyl-CoA dehydrogenase/oxidase N-terminal" evidence="7">
    <location>
        <begin position="7"/>
        <end position="117"/>
    </location>
</feature>
<dbReference type="InterPro" id="IPR009075">
    <property type="entry name" value="AcylCo_DH/oxidase_C"/>
</dbReference>
<dbReference type="GO" id="GO:0050660">
    <property type="term" value="F:flavin adenine dinucleotide binding"/>
    <property type="evidence" value="ECO:0007669"/>
    <property type="project" value="InterPro"/>
</dbReference>
<dbReference type="GO" id="GO:0003995">
    <property type="term" value="F:acyl-CoA dehydrogenase activity"/>
    <property type="evidence" value="ECO:0007669"/>
    <property type="project" value="TreeGrafter"/>
</dbReference>
<keyword evidence="3" id="KW-0285">Flavoprotein</keyword>
<comment type="cofactor">
    <cofactor evidence="1">
        <name>FAD</name>
        <dbReference type="ChEBI" id="CHEBI:57692"/>
    </cofactor>
</comment>
<comment type="similarity">
    <text evidence="2">Belongs to the acyl-CoA dehydrogenase family.</text>
</comment>
<evidence type="ECO:0000256" key="1">
    <source>
        <dbReference type="ARBA" id="ARBA00001974"/>
    </source>
</evidence>
<evidence type="ECO:0000256" key="5">
    <source>
        <dbReference type="ARBA" id="ARBA00023002"/>
    </source>
</evidence>
<sequence>MATIDQDELDAFVDSVRRLLADRSTEADVRRTMDGPEGHDPALWRDLASMGVAGLLVDARHGGVGAGPVELERVMEEMGAVLACTPMLSSGVLAAGLLQALDDADAQARLLPGIADGSRIATVALTGPKGGWTESDVAVTARQGSDGWRLAGTAGYVTHGQIADLLLVVARTPDGIGVFELPAEAPGLQRKALPVFDRTQPMAELSLQDAPARRLACARPGWQAVEAALDLARIALAGEQSGAARRVLEATVAYAQDRFQFGRAIGSFQAIKHMAADLLLESESCTSAARHAARCLADGDADAPQAVCLAAFACADAFSTVAATSIQMHGGIAFTWAHPAHLYLRRARADAQLFGTPAAYRERYVQLLEAQA</sequence>
<dbReference type="Proteomes" id="UP000532440">
    <property type="component" value="Unassembled WGS sequence"/>
</dbReference>
<dbReference type="Pfam" id="PF00441">
    <property type="entry name" value="Acyl-CoA_dh_1"/>
    <property type="match status" value="1"/>
</dbReference>
<dbReference type="PANTHER" id="PTHR43884:SF20">
    <property type="entry name" value="ACYL-COA DEHYDROGENASE FADE28"/>
    <property type="match status" value="1"/>
</dbReference>
<dbReference type="InterPro" id="IPR046373">
    <property type="entry name" value="Acyl-CoA_Oxase/DH_mid-dom_sf"/>
</dbReference>
<dbReference type="CDD" id="cd00567">
    <property type="entry name" value="ACAD"/>
    <property type="match status" value="1"/>
</dbReference>
<evidence type="ECO:0000256" key="2">
    <source>
        <dbReference type="ARBA" id="ARBA00009347"/>
    </source>
</evidence>
<accession>A0A7W8MA28</accession>
<dbReference type="SUPFAM" id="SSF47203">
    <property type="entry name" value="Acyl-CoA dehydrogenase C-terminal domain-like"/>
    <property type="match status" value="1"/>
</dbReference>
<dbReference type="AlphaFoldDB" id="A0A7W8MA28"/>
<dbReference type="InterPro" id="IPR013786">
    <property type="entry name" value="AcylCoA_DH/ox_N"/>
</dbReference>
<evidence type="ECO:0000259" key="7">
    <source>
        <dbReference type="Pfam" id="PF02771"/>
    </source>
</evidence>
<keyword evidence="9" id="KW-1185">Reference proteome</keyword>
<evidence type="ECO:0000313" key="9">
    <source>
        <dbReference type="Proteomes" id="UP000532440"/>
    </source>
</evidence>
<dbReference type="InterPro" id="IPR009100">
    <property type="entry name" value="AcylCoA_DH/oxidase_NM_dom_sf"/>
</dbReference>
<proteinExistence type="inferred from homology"/>
<dbReference type="InterPro" id="IPR036250">
    <property type="entry name" value="AcylCo_DH-like_C"/>
</dbReference>
<feature type="domain" description="Acyl-CoA dehydrogenase/oxidase C-terminal" evidence="6">
    <location>
        <begin position="221"/>
        <end position="357"/>
    </location>
</feature>
<dbReference type="EMBL" id="JACHGB010000005">
    <property type="protein sequence ID" value="MBB5272729.1"/>
    <property type="molecule type" value="Genomic_DNA"/>
</dbReference>
<dbReference type="Pfam" id="PF02771">
    <property type="entry name" value="Acyl-CoA_dh_N"/>
    <property type="match status" value="1"/>
</dbReference>
<dbReference type="SUPFAM" id="SSF56645">
    <property type="entry name" value="Acyl-CoA dehydrogenase NM domain-like"/>
    <property type="match status" value="1"/>
</dbReference>
<dbReference type="Gene3D" id="1.10.540.10">
    <property type="entry name" value="Acyl-CoA dehydrogenase/oxidase, N-terminal domain"/>
    <property type="match status" value="1"/>
</dbReference>
<dbReference type="Gene3D" id="2.40.110.10">
    <property type="entry name" value="Butyryl-CoA Dehydrogenase, subunit A, domain 2"/>
    <property type="match status" value="1"/>
</dbReference>
<evidence type="ECO:0000259" key="6">
    <source>
        <dbReference type="Pfam" id="PF00441"/>
    </source>
</evidence>
<evidence type="ECO:0000256" key="4">
    <source>
        <dbReference type="ARBA" id="ARBA00022827"/>
    </source>
</evidence>
<comment type="caution">
    <text evidence="8">The sequence shown here is derived from an EMBL/GenBank/DDBJ whole genome shotgun (WGS) entry which is preliminary data.</text>
</comment>
<reference evidence="8 9" key="1">
    <citation type="submission" date="2020-08" db="EMBL/GenBank/DDBJ databases">
        <title>Genomic Encyclopedia of Type Strains, Phase IV (KMG-IV): sequencing the most valuable type-strain genomes for metagenomic binning, comparative biology and taxonomic classification.</title>
        <authorList>
            <person name="Goeker M."/>
        </authorList>
    </citation>
    <scope>NUCLEOTIDE SEQUENCE [LARGE SCALE GENOMIC DNA]</scope>
    <source>
        <strain evidence="8 9">DSM 29781</strain>
    </source>
</reference>
<protein>
    <submittedName>
        <fullName evidence="8">Alkylation response protein AidB-like acyl-CoA dehydrogenase</fullName>
    </submittedName>
</protein>
<dbReference type="PANTHER" id="PTHR43884">
    <property type="entry name" value="ACYL-COA DEHYDROGENASE"/>
    <property type="match status" value="1"/>
</dbReference>
<organism evidence="8 9">
    <name type="scientific">Quisquiliibacterium transsilvanicum</name>
    <dbReference type="NCBI Taxonomy" id="1549638"/>
    <lineage>
        <taxon>Bacteria</taxon>
        <taxon>Pseudomonadati</taxon>
        <taxon>Pseudomonadota</taxon>
        <taxon>Betaproteobacteria</taxon>
        <taxon>Burkholderiales</taxon>
        <taxon>Burkholderiaceae</taxon>
        <taxon>Quisquiliibacterium</taxon>
    </lineage>
</organism>
<name>A0A7W8MA28_9BURK</name>
<dbReference type="InterPro" id="IPR037069">
    <property type="entry name" value="AcylCoA_DH/ox_N_sf"/>
</dbReference>
<keyword evidence="5" id="KW-0560">Oxidoreductase</keyword>
<gene>
    <name evidence="8" type="ORF">HNQ70_002752</name>
</gene>
<dbReference type="Gene3D" id="1.20.140.10">
    <property type="entry name" value="Butyryl-CoA Dehydrogenase, subunit A, domain 3"/>
    <property type="match status" value="1"/>
</dbReference>
<evidence type="ECO:0000313" key="8">
    <source>
        <dbReference type="EMBL" id="MBB5272729.1"/>
    </source>
</evidence>
<keyword evidence="4" id="KW-0274">FAD</keyword>